<accession>A0A8R1UQ71</accession>
<dbReference type="OrthoDB" id="192887at2759"/>
<dbReference type="GO" id="GO:0004705">
    <property type="term" value="F:JUN kinase activity"/>
    <property type="evidence" value="ECO:0000318"/>
    <property type="project" value="GO_Central"/>
</dbReference>
<dbReference type="GO" id="GO:0005524">
    <property type="term" value="F:ATP binding"/>
    <property type="evidence" value="ECO:0007669"/>
    <property type="project" value="UniProtKB-KW"/>
</dbReference>
<dbReference type="Proteomes" id="UP000005239">
    <property type="component" value="Unassembled WGS sequence"/>
</dbReference>
<dbReference type="EnsemblMetazoa" id="PPA37932.1">
    <property type="protein sequence ID" value="PPA37932.1"/>
    <property type="gene ID" value="WBGene00276301"/>
</dbReference>
<keyword evidence="1" id="KW-0547">Nucleotide-binding</keyword>
<dbReference type="InterPro" id="IPR011009">
    <property type="entry name" value="Kinase-like_dom_sf"/>
</dbReference>
<dbReference type="InterPro" id="IPR000719">
    <property type="entry name" value="Prot_kinase_dom"/>
</dbReference>
<evidence type="ECO:0000256" key="1">
    <source>
        <dbReference type="ARBA" id="ARBA00022741"/>
    </source>
</evidence>
<evidence type="ECO:0000313" key="4">
    <source>
        <dbReference type="Proteomes" id="UP000005239"/>
    </source>
</evidence>
<dbReference type="Gene3D" id="3.30.200.20">
    <property type="entry name" value="Phosphorylase Kinase, domain 1"/>
    <property type="match status" value="2"/>
</dbReference>
<keyword evidence="4" id="KW-1185">Reference proteome</keyword>
<reference evidence="4" key="1">
    <citation type="journal article" date="2008" name="Nat. Genet.">
        <title>The Pristionchus pacificus genome provides a unique perspective on nematode lifestyle and parasitism.</title>
        <authorList>
            <person name="Dieterich C."/>
            <person name="Clifton S.W."/>
            <person name="Schuster L.N."/>
            <person name="Chinwalla A."/>
            <person name="Delehaunty K."/>
            <person name="Dinkelacker I."/>
            <person name="Fulton L."/>
            <person name="Fulton R."/>
            <person name="Godfrey J."/>
            <person name="Minx P."/>
            <person name="Mitreva M."/>
            <person name="Roeseler W."/>
            <person name="Tian H."/>
            <person name="Witte H."/>
            <person name="Yang S.P."/>
            <person name="Wilson R.K."/>
            <person name="Sommer R.J."/>
        </authorList>
    </citation>
    <scope>NUCLEOTIDE SEQUENCE [LARGE SCALE GENOMIC DNA]</scope>
    <source>
        <strain evidence="4">PS312</strain>
    </source>
</reference>
<dbReference type="SUPFAM" id="SSF56112">
    <property type="entry name" value="Protein kinase-like (PK-like)"/>
    <property type="match status" value="1"/>
</dbReference>
<name>A0A2A6CSM5_PRIPA</name>
<gene>
    <name evidence="3" type="primary">WBGene00276301</name>
</gene>
<evidence type="ECO:0000313" key="3">
    <source>
        <dbReference type="EnsemblMetazoa" id="PPA37932.1"/>
    </source>
</evidence>
<dbReference type="PANTHER" id="PTHR24055">
    <property type="entry name" value="MITOGEN-ACTIVATED PROTEIN KINASE"/>
    <property type="match status" value="1"/>
</dbReference>
<dbReference type="InterPro" id="IPR050117">
    <property type="entry name" value="MAPK"/>
</dbReference>
<sequence length="367" mass="42553">MNNHKRFHTLPVYDQRFHTNYSFTVPKRYSNLKFINGGSQGVVASADDSVDKRRVAIKKMHQPFVIPLSAKRAYREFVLLSSVKHPNVGNLFPVFIYLSNKIKTIIQTFSVFTPQDSKDTFQDVYLVMELMDHNLHEVTQHLALDHMKISFFIYQILCAVHHLHREGIIHRRMTGYVVTRYYRAPEVVLGLPYSEKVDVWSIGCIFAELINRRVLFPGRDKVDQWNKIVKVMGTPSEEYISQLIEPIANYVRAVPYFSAIPIEEIIPDSNFLQCTERADMHLTANDARRLISKMLAFDPNERYSVAEALQDPYVKRWFREDEVNGPLSSTRFNWDAAETDCSLAELNSLIFDEVKRIESTHDVFGGL</sequence>
<dbReference type="GO" id="GO:0007254">
    <property type="term" value="P:JNK cascade"/>
    <property type="evidence" value="ECO:0000318"/>
    <property type="project" value="GO_Central"/>
</dbReference>
<dbReference type="Gene3D" id="1.10.510.10">
    <property type="entry name" value="Transferase(Phosphotransferase) domain 1"/>
    <property type="match status" value="1"/>
</dbReference>
<dbReference type="AlphaFoldDB" id="A0A2A6CSM5"/>
<keyword evidence="2" id="KW-0067">ATP-binding</keyword>
<dbReference type="GO" id="GO:0005737">
    <property type="term" value="C:cytoplasm"/>
    <property type="evidence" value="ECO:0000318"/>
    <property type="project" value="GO_Central"/>
</dbReference>
<reference evidence="3" key="2">
    <citation type="submission" date="2022-06" db="UniProtKB">
        <authorList>
            <consortium name="EnsemblMetazoa"/>
        </authorList>
    </citation>
    <scope>IDENTIFICATION</scope>
    <source>
        <strain evidence="3">PS312</strain>
    </source>
</reference>
<accession>A0A2A6CSM5</accession>
<dbReference type="GO" id="GO:0005634">
    <property type="term" value="C:nucleus"/>
    <property type="evidence" value="ECO:0000318"/>
    <property type="project" value="GO_Central"/>
</dbReference>
<proteinExistence type="predicted"/>
<evidence type="ECO:0000256" key="2">
    <source>
        <dbReference type="ARBA" id="ARBA00022840"/>
    </source>
</evidence>
<dbReference type="Pfam" id="PF00069">
    <property type="entry name" value="Pkinase"/>
    <property type="match status" value="2"/>
</dbReference>
<organism evidence="3 4">
    <name type="scientific">Pristionchus pacificus</name>
    <name type="common">Parasitic nematode worm</name>
    <dbReference type="NCBI Taxonomy" id="54126"/>
    <lineage>
        <taxon>Eukaryota</taxon>
        <taxon>Metazoa</taxon>
        <taxon>Ecdysozoa</taxon>
        <taxon>Nematoda</taxon>
        <taxon>Chromadorea</taxon>
        <taxon>Rhabditida</taxon>
        <taxon>Rhabditina</taxon>
        <taxon>Diplogasteromorpha</taxon>
        <taxon>Diplogasteroidea</taxon>
        <taxon>Neodiplogasteridae</taxon>
        <taxon>Pristionchus</taxon>
    </lineage>
</organism>
<protein>
    <submittedName>
        <fullName evidence="3">Protein kinase domain-containing protein</fullName>
    </submittedName>
</protein>
<dbReference type="PROSITE" id="PS50011">
    <property type="entry name" value="PROTEIN_KINASE_DOM"/>
    <property type="match status" value="1"/>
</dbReference>